<gene>
    <name evidence="1" type="ORF">GTP77_15390</name>
</gene>
<sequence length="175" mass="18919">MLKKIAIAITAIIVIILGLALAQPNSFTVTRSITIKAAPDKIYPMISDFHNWSAWSPWEHLDPKMVRTFSGAPTGVGAVYGWEGNDQVGAGRMEITGAAAPSKIDIKLDFLKPFESHNTTVFTLEPKGDSTTVVWTMSGPSAFITKLMGVFVSMDKMVGPDFEKGLASMKAVAEK</sequence>
<evidence type="ECO:0000313" key="1">
    <source>
        <dbReference type="EMBL" id="MYN08714.1"/>
    </source>
</evidence>
<proteinExistence type="predicted"/>
<dbReference type="CDD" id="cd07818">
    <property type="entry name" value="SRPBCC_1"/>
    <property type="match status" value="1"/>
</dbReference>
<dbReference type="InterPro" id="IPR023393">
    <property type="entry name" value="START-like_dom_sf"/>
</dbReference>
<dbReference type="InterPro" id="IPR019587">
    <property type="entry name" value="Polyketide_cyclase/dehydratase"/>
</dbReference>
<comment type="caution">
    <text evidence="1">The sequence shown here is derived from an EMBL/GenBank/DDBJ whole genome shotgun (WGS) entry which is preliminary data.</text>
</comment>
<dbReference type="Gene3D" id="3.30.530.20">
    <property type="match status" value="1"/>
</dbReference>
<dbReference type="SUPFAM" id="SSF55961">
    <property type="entry name" value="Bet v1-like"/>
    <property type="match status" value="1"/>
</dbReference>
<dbReference type="EMBL" id="WWCU01000016">
    <property type="protein sequence ID" value="MYN08714.1"/>
    <property type="molecule type" value="Genomic_DNA"/>
</dbReference>
<organism evidence="1 2">
    <name type="scientific">Pseudoduganella aquatica</name>
    <dbReference type="NCBI Taxonomy" id="2660641"/>
    <lineage>
        <taxon>Bacteria</taxon>
        <taxon>Pseudomonadati</taxon>
        <taxon>Pseudomonadota</taxon>
        <taxon>Betaproteobacteria</taxon>
        <taxon>Burkholderiales</taxon>
        <taxon>Oxalobacteraceae</taxon>
        <taxon>Telluria group</taxon>
        <taxon>Pseudoduganella</taxon>
    </lineage>
</organism>
<dbReference type="Pfam" id="PF10604">
    <property type="entry name" value="Polyketide_cyc2"/>
    <property type="match status" value="1"/>
</dbReference>
<reference evidence="1 2" key="1">
    <citation type="submission" date="2019-12" db="EMBL/GenBank/DDBJ databases">
        <title>Novel species isolated from a subtropical stream in China.</title>
        <authorList>
            <person name="Lu H."/>
        </authorList>
    </citation>
    <scope>NUCLEOTIDE SEQUENCE [LARGE SCALE GENOMIC DNA]</scope>
    <source>
        <strain evidence="1 2">FT127W</strain>
    </source>
</reference>
<evidence type="ECO:0000313" key="2">
    <source>
        <dbReference type="Proteomes" id="UP000450676"/>
    </source>
</evidence>
<protein>
    <submittedName>
        <fullName evidence="1">Polyketide cyclase</fullName>
    </submittedName>
</protein>
<name>A0A7X4HCK0_9BURK</name>
<accession>A0A7X4HCK0</accession>
<dbReference type="AlphaFoldDB" id="A0A7X4HCK0"/>
<keyword evidence="2" id="KW-1185">Reference proteome</keyword>
<dbReference type="RefSeq" id="WP_161073032.1">
    <property type="nucleotide sequence ID" value="NZ_WWCU01000016.1"/>
</dbReference>
<dbReference type="Proteomes" id="UP000450676">
    <property type="component" value="Unassembled WGS sequence"/>
</dbReference>